<dbReference type="EMBL" id="CM000768">
    <property type="protein sequence ID" value="KXG21999.1"/>
    <property type="molecule type" value="Genomic_DNA"/>
</dbReference>
<evidence type="ECO:0000313" key="3">
    <source>
        <dbReference type="Proteomes" id="UP000000768"/>
    </source>
</evidence>
<gene>
    <name evidence="2" type="ORF">SORBI_3009G137300</name>
</gene>
<organism evidence="2 3">
    <name type="scientific">Sorghum bicolor</name>
    <name type="common">Sorghum</name>
    <name type="synonym">Sorghum vulgare</name>
    <dbReference type="NCBI Taxonomy" id="4558"/>
    <lineage>
        <taxon>Eukaryota</taxon>
        <taxon>Viridiplantae</taxon>
        <taxon>Streptophyta</taxon>
        <taxon>Embryophyta</taxon>
        <taxon>Tracheophyta</taxon>
        <taxon>Spermatophyta</taxon>
        <taxon>Magnoliopsida</taxon>
        <taxon>Liliopsida</taxon>
        <taxon>Poales</taxon>
        <taxon>Poaceae</taxon>
        <taxon>PACMAD clade</taxon>
        <taxon>Panicoideae</taxon>
        <taxon>Andropogonodae</taxon>
        <taxon>Andropogoneae</taxon>
        <taxon>Sorghinae</taxon>
        <taxon>Sorghum</taxon>
    </lineage>
</organism>
<feature type="region of interest" description="Disordered" evidence="1">
    <location>
        <begin position="1"/>
        <end position="35"/>
    </location>
</feature>
<dbReference type="AlphaFoldDB" id="A0A1B6P8D2"/>
<dbReference type="InParanoid" id="A0A1B6P8D2"/>
<reference evidence="3" key="2">
    <citation type="journal article" date="2018" name="Plant J.">
        <title>The Sorghum bicolor reference genome: improved assembly, gene annotations, a transcriptome atlas, and signatures of genome organization.</title>
        <authorList>
            <person name="McCormick R.F."/>
            <person name="Truong S.K."/>
            <person name="Sreedasyam A."/>
            <person name="Jenkins J."/>
            <person name="Shu S."/>
            <person name="Sims D."/>
            <person name="Kennedy M."/>
            <person name="Amirebrahimi M."/>
            <person name="Weers B.D."/>
            <person name="McKinley B."/>
            <person name="Mattison A."/>
            <person name="Morishige D.T."/>
            <person name="Grimwood J."/>
            <person name="Schmutz J."/>
            <person name="Mullet J.E."/>
        </authorList>
    </citation>
    <scope>NUCLEOTIDE SEQUENCE [LARGE SCALE GENOMIC DNA]</scope>
    <source>
        <strain evidence="3">cv. BTx623</strain>
    </source>
</reference>
<evidence type="ECO:0000256" key="1">
    <source>
        <dbReference type="SAM" id="MobiDB-lite"/>
    </source>
</evidence>
<name>A0A1B6P8D2_SORBI</name>
<protein>
    <submittedName>
        <fullName evidence="2">Uncharacterized protein</fullName>
    </submittedName>
</protein>
<reference evidence="2 3" key="1">
    <citation type="journal article" date="2009" name="Nature">
        <title>The Sorghum bicolor genome and the diversification of grasses.</title>
        <authorList>
            <person name="Paterson A.H."/>
            <person name="Bowers J.E."/>
            <person name="Bruggmann R."/>
            <person name="Dubchak I."/>
            <person name="Grimwood J."/>
            <person name="Gundlach H."/>
            <person name="Haberer G."/>
            <person name="Hellsten U."/>
            <person name="Mitros T."/>
            <person name="Poliakov A."/>
            <person name="Schmutz J."/>
            <person name="Spannagl M."/>
            <person name="Tang H."/>
            <person name="Wang X."/>
            <person name="Wicker T."/>
            <person name="Bharti A.K."/>
            <person name="Chapman J."/>
            <person name="Feltus F.A."/>
            <person name="Gowik U."/>
            <person name="Grigoriev I.V."/>
            <person name="Lyons E."/>
            <person name="Maher C.A."/>
            <person name="Martis M."/>
            <person name="Narechania A."/>
            <person name="Otillar R.P."/>
            <person name="Penning B.W."/>
            <person name="Salamov A.A."/>
            <person name="Wang Y."/>
            <person name="Zhang L."/>
            <person name="Carpita N.C."/>
            <person name="Freeling M."/>
            <person name="Gingle A.R."/>
            <person name="Hash C.T."/>
            <person name="Keller B."/>
            <person name="Klein P."/>
            <person name="Kresovich S."/>
            <person name="McCann M.C."/>
            <person name="Ming R."/>
            <person name="Peterson D.G."/>
            <person name="Mehboob-ur-Rahman"/>
            <person name="Ware D."/>
            <person name="Westhoff P."/>
            <person name="Mayer K.F."/>
            <person name="Messing J."/>
            <person name="Rokhsar D.S."/>
        </authorList>
    </citation>
    <scope>NUCLEOTIDE SEQUENCE [LARGE SCALE GENOMIC DNA]</scope>
    <source>
        <strain evidence="3">cv. BTx623</strain>
    </source>
</reference>
<sequence>MARHGVKVSGGHRQPPDRARCEERPGWPPARARTLGPRGQRGLGLFPCSGGWRWWTPVAGIMCWEDGLREVAIVYYQSEADLGHLDLIHTSQINASAAK</sequence>
<dbReference type="Proteomes" id="UP000000768">
    <property type="component" value="Chromosome 9"/>
</dbReference>
<keyword evidence="3" id="KW-1185">Reference proteome</keyword>
<proteinExistence type="predicted"/>
<dbReference type="Gramene" id="KXG21999">
    <property type="protein sequence ID" value="KXG21999"/>
    <property type="gene ID" value="SORBI_3009G137300"/>
</dbReference>
<feature type="compositionally biased region" description="Basic and acidic residues" evidence="1">
    <location>
        <begin position="14"/>
        <end position="25"/>
    </location>
</feature>
<evidence type="ECO:0000313" key="2">
    <source>
        <dbReference type="EMBL" id="KXG21999.1"/>
    </source>
</evidence>
<accession>A0A1B6P8D2</accession>